<dbReference type="GeneID" id="63686039"/>
<dbReference type="EMBL" id="JH795856">
    <property type="protein sequence ID" value="EJU05352.1"/>
    <property type="molecule type" value="Genomic_DNA"/>
</dbReference>
<name>M5GEE3_DACPD</name>
<dbReference type="RefSeq" id="XP_040632246.1">
    <property type="nucleotide sequence ID" value="XM_040770977.1"/>
</dbReference>
<dbReference type="OrthoDB" id="2689033at2759"/>
<proteinExistence type="predicted"/>
<evidence type="ECO:0000313" key="2">
    <source>
        <dbReference type="Proteomes" id="UP000030653"/>
    </source>
</evidence>
<dbReference type="Proteomes" id="UP000030653">
    <property type="component" value="Unassembled WGS sequence"/>
</dbReference>
<dbReference type="AlphaFoldDB" id="M5GEE3"/>
<organism evidence="1 2">
    <name type="scientific">Dacryopinax primogenitus (strain DJM 731)</name>
    <name type="common">Brown rot fungus</name>
    <dbReference type="NCBI Taxonomy" id="1858805"/>
    <lineage>
        <taxon>Eukaryota</taxon>
        <taxon>Fungi</taxon>
        <taxon>Dikarya</taxon>
        <taxon>Basidiomycota</taxon>
        <taxon>Agaricomycotina</taxon>
        <taxon>Dacrymycetes</taxon>
        <taxon>Dacrymycetales</taxon>
        <taxon>Dacrymycetaceae</taxon>
        <taxon>Dacryopinax</taxon>
    </lineage>
</organism>
<dbReference type="HOGENOM" id="CLU_1102746_0_0_1"/>
<keyword evidence="2" id="KW-1185">Reference proteome</keyword>
<evidence type="ECO:0000313" key="1">
    <source>
        <dbReference type="EMBL" id="EJU05352.1"/>
    </source>
</evidence>
<reference evidence="1 2" key="1">
    <citation type="journal article" date="2012" name="Science">
        <title>The Paleozoic origin of enzymatic lignin decomposition reconstructed from 31 fungal genomes.</title>
        <authorList>
            <person name="Floudas D."/>
            <person name="Binder M."/>
            <person name="Riley R."/>
            <person name="Barry K."/>
            <person name="Blanchette R.A."/>
            <person name="Henrissat B."/>
            <person name="Martinez A.T."/>
            <person name="Otillar R."/>
            <person name="Spatafora J.W."/>
            <person name="Yadav J.S."/>
            <person name="Aerts A."/>
            <person name="Benoit I."/>
            <person name="Boyd A."/>
            <person name="Carlson A."/>
            <person name="Copeland A."/>
            <person name="Coutinho P.M."/>
            <person name="de Vries R.P."/>
            <person name="Ferreira P."/>
            <person name="Findley K."/>
            <person name="Foster B."/>
            <person name="Gaskell J."/>
            <person name="Glotzer D."/>
            <person name="Gorecki P."/>
            <person name="Heitman J."/>
            <person name="Hesse C."/>
            <person name="Hori C."/>
            <person name="Igarashi K."/>
            <person name="Jurgens J.A."/>
            <person name="Kallen N."/>
            <person name="Kersten P."/>
            <person name="Kohler A."/>
            <person name="Kuees U."/>
            <person name="Kumar T.K.A."/>
            <person name="Kuo A."/>
            <person name="LaButti K."/>
            <person name="Larrondo L.F."/>
            <person name="Lindquist E."/>
            <person name="Ling A."/>
            <person name="Lombard V."/>
            <person name="Lucas S."/>
            <person name="Lundell T."/>
            <person name="Martin R."/>
            <person name="McLaughlin D.J."/>
            <person name="Morgenstern I."/>
            <person name="Morin E."/>
            <person name="Murat C."/>
            <person name="Nagy L.G."/>
            <person name="Nolan M."/>
            <person name="Ohm R.A."/>
            <person name="Patyshakuliyeva A."/>
            <person name="Rokas A."/>
            <person name="Ruiz-Duenas F.J."/>
            <person name="Sabat G."/>
            <person name="Salamov A."/>
            <person name="Samejima M."/>
            <person name="Schmutz J."/>
            <person name="Slot J.C."/>
            <person name="St John F."/>
            <person name="Stenlid J."/>
            <person name="Sun H."/>
            <person name="Sun S."/>
            <person name="Syed K."/>
            <person name="Tsang A."/>
            <person name="Wiebenga A."/>
            <person name="Young D."/>
            <person name="Pisabarro A."/>
            <person name="Eastwood D.C."/>
            <person name="Martin F."/>
            <person name="Cullen D."/>
            <person name="Grigoriev I.V."/>
            <person name="Hibbett D.S."/>
        </authorList>
    </citation>
    <scope>NUCLEOTIDE SEQUENCE [LARGE SCALE GENOMIC DNA]</scope>
    <source>
        <strain evidence="1 2">DJM-731 SS1</strain>
    </source>
</reference>
<protein>
    <submittedName>
        <fullName evidence="1">Uncharacterized protein</fullName>
    </submittedName>
</protein>
<gene>
    <name evidence="1" type="ORF">DACRYDRAFT_13402</name>
</gene>
<accession>M5GEE3</accession>
<dbReference type="STRING" id="1858805.M5GEE3"/>
<sequence length="252" mass="28541">MNSCAIFVPASQPYDDMDIPPGMYIYYDDVDDPVVMEGALDSRETEEELYAHLEREAQDCDFLDIFGNSADRQALADLVEEEDDNGLLSMGLQLHMGCVKFLQAQQHLVFALMKLMGTRELPLVHTLKLWGKTSLQAVRNPVREFTSTHGNLYYLSNLVDLISKDMANLITHAGMEFYPIVGMRELKEFYHGWLWSHKASDNWLTPMIKHKGQHWYVSRTGVAKFLTMNAIAAANNALASSMLNCWRALATG</sequence>